<evidence type="ECO:0000259" key="1">
    <source>
        <dbReference type="PROSITE" id="PS50801"/>
    </source>
</evidence>
<evidence type="ECO:0000313" key="3">
    <source>
        <dbReference type="Proteomes" id="UP000027345"/>
    </source>
</evidence>
<dbReference type="SUPFAM" id="SSF52091">
    <property type="entry name" value="SpoIIaa-like"/>
    <property type="match status" value="1"/>
</dbReference>
<dbReference type="STRING" id="287986.DV20_33025"/>
<dbReference type="Pfam" id="PF13466">
    <property type="entry name" value="STAS_2"/>
    <property type="match status" value="1"/>
</dbReference>
<organism evidence="2 3">
    <name type="scientific">Amycolatopsis rifamycinica</name>
    <dbReference type="NCBI Taxonomy" id="287986"/>
    <lineage>
        <taxon>Bacteria</taxon>
        <taxon>Bacillati</taxon>
        <taxon>Actinomycetota</taxon>
        <taxon>Actinomycetes</taxon>
        <taxon>Pseudonocardiales</taxon>
        <taxon>Pseudonocardiaceae</taxon>
        <taxon>Amycolatopsis</taxon>
    </lineage>
</organism>
<dbReference type="PROSITE" id="PS50801">
    <property type="entry name" value="STAS"/>
    <property type="match status" value="1"/>
</dbReference>
<dbReference type="EMBL" id="JMQI01000066">
    <property type="protein sequence ID" value="KDN18162.1"/>
    <property type="molecule type" value="Genomic_DNA"/>
</dbReference>
<feature type="domain" description="STAS" evidence="1">
    <location>
        <begin position="15"/>
        <end position="121"/>
    </location>
</feature>
<dbReference type="PANTHER" id="PTHR33495">
    <property type="entry name" value="ANTI-SIGMA FACTOR ANTAGONIST TM_1081-RELATED-RELATED"/>
    <property type="match status" value="1"/>
</dbReference>
<dbReference type="InterPro" id="IPR002645">
    <property type="entry name" value="STAS_dom"/>
</dbReference>
<name>A0A066TX88_9PSEU</name>
<proteinExistence type="predicted"/>
<dbReference type="eggNOG" id="COG1366">
    <property type="taxonomic scope" value="Bacteria"/>
</dbReference>
<sequence>MSPAFPVPTRSAPLTARRTEYRPGFLVLTFAGEIDALTLPILERELRSAPPGTTVVDLTQVAFVGLAGARALAAAAERAGAAGRRFGVVANSRTLARLFRVTGLAAVVPMFASLSDALRELSAAGVHHTAC</sequence>
<dbReference type="AlphaFoldDB" id="A0A066TX88"/>
<reference evidence="2 3" key="1">
    <citation type="submission" date="2014-05" db="EMBL/GenBank/DDBJ databases">
        <title>Draft genome sequence of Amycolatopsis rifamycinica DSM 46095.</title>
        <authorList>
            <person name="Lal R."/>
            <person name="Saxena A."/>
            <person name="Kumari R."/>
            <person name="Mukherjee U."/>
            <person name="Singh P."/>
            <person name="Sangwan N."/>
            <person name="Mahato N.K."/>
        </authorList>
    </citation>
    <scope>NUCLEOTIDE SEQUENCE [LARGE SCALE GENOMIC DNA]</scope>
    <source>
        <strain evidence="2 3">DSM 46095</strain>
    </source>
</reference>
<dbReference type="RefSeq" id="WP_043786890.1">
    <property type="nucleotide sequence ID" value="NZ_JMQI01000066.1"/>
</dbReference>
<dbReference type="OrthoDB" id="3627221at2"/>
<dbReference type="PANTHER" id="PTHR33495:SF13">
    <property type="entry name" value="ANTI-SIGMA-F FACTOR ANTAGONIST RSFB"/>
    <property type="match status" value="1"/>
</dbReference>
<gene>
    <name evidence="2" type="ORF">DV20_33025</name>
</gene>
<evidence type="ECO:0000313" key="2">
    <source>
        <dbReference type="EMBL" id="KDN18162.1"/>
    </source>
</evidence>
<dbReference type="InterPro" id="IPR036513">
    <property type="entry name" value="STAS_dom_sf"/>
</dbReference>
<dbReference type="Proteomes" id="UP000027345">
    <property type="component" value="Unassembled WGS sequence"/>
</dbReference>
<comment type="caution">
    <text evidence="2">The sequence shown here is derived from an EMBL/GenBank/DDBJ whole genome shotgun (WGS) entry which is preliminary data.</text>
</comment>
<dbReference type="GO" id="GO:0043856">
    <property type="term" value="F:anti-sigma factor antagonist activity"/>
    <property type="evidence" value="ECO:0007669"/>
    <property type="project" value="TreeGrafter"/>
</dbReference>
<protein>
    <submittedName>
        <fullName evidence="2">Anti-anti-sigma factor</fullName>
    </submittedName>
</protein>
<accession>A0A066TX88</accession>
<keyword evidence="3" id="KW-1185">Reference proteome</keyword>
<dbReference type="InterPro" id="IPR058548">
    <property type="entry name" value="MlaB-like_STAS"/>
</dbReference>
<dbReference type="Gene3D" id="3.30.750.24">
    <property type="entry name" value="STAS domain"/>
    <property type="match status" value="1"/>
</dbReference>